<feature type="compositionally biased region" description="Low complexity" evidence="1">
    <location>
        <begin position="53"/>
        <end position="67"/>
    </location>
</feature>
<sequence length="402" mass="42039">MSSSSAPISSEKDNAVQACDGAAANREEEASVKRNSNSSNNTKSSSDAKHNRAPPSTKTAAAAAAGTTRRRITAVRPSLSAAAHQRAQLLQLARRSASVAAALLLSQPPPPSPPSPLLLPPAEEPLTSTVMRTAADARSARWKAKRGVSDEPAASTTTGQREAPTSQLRKKQKRLTEKTAASQRAGVDGECGLTAPSESSPLVTAAPCSYAQLWRGLLELQLARDTNGTGHPDNQPDASAVAKTTAAKNNQTRAAKCSPTGTAKGSEKKSEEAAVPTRLVASLSTLADELQVLDDHWRGFLLDRDALSTMHAAPYPLLASVLPADPLFAVAYAPYLSRGEQYTLRRYATNPRASATMLDRTGATVAAPANVEAVPVSSSPSAAPHGCSYSANDESVFCMDHV</sequence>
<evidence type="ECO:0000256" key="1">
    <source>
        <dbReference type="SAM" id="MobiDB-lite"/>
    </source>
</evidence>
<dbReference type="EMBL" id="LGTL01000028">
    <property type="protein sequence ID" value="KPA74720.1"/>
    <property type="molecule type" value="Genomic_DNA"/>
</dbReference>
<gene>
    <name evidence="2" type="ORF">ABB37_09032</name>
</gene>
<organism evidence="2 3">
    <name type="scientific">Leptomonas pyrrhocoris</name>
    <name type="common">Firebug parasite</name>
    <dbReference type="NCBI Taxonomy" id="157538"/>
    <lineage>
        <taxon>Eukaryota</taxon>
        <taxon>Discoba</taxon>
        <taxon>Euglenozoa</taxon>
        <taxon>Kinetoplastea</taxon>
        <taxon>Metakinetoplastina</taxon>
        <taxon>Trypanosomatida</taxon>
        <taxon>Trypanosomatidae</taxon>
        <taxon>Leishmaniinae</taxon>
        <taxon>Leptomonas</taxon>
    </lineage>
</organism>
<feature type="region of interest" description="Disordered" evidence="1">
    <location>
        <begin position="139"/>
        <end position="202"/>
    </location>
</feature>
<dbReference type="AlphaFoldDB" id="A0A0M9FRR1"/>
<feature type="region of interest" description="Disordered" evidence="1">
    <location>
        <begin position="1"/>
        <end position="72"/>
    </location>
</feature>
<dbReference type="EMBL" id="LGTL01000028">
    <property type="protein sequence ID" value="KPA74719.1"/>
    <property type="molecule type" value="Genomic_DNA"/>
</dbReference>
<name>A0A0M9FRR1_LEPPY</name>
<feature type="region of interest" description="Disordered" evidence="1">
    <location>
        <begin position="225"/>
        <end position="274"/>
    </location>
</feature>
<dbReference type="OMA" id="DKSCAAP"/>
<feature type="compositionally biased region" description="Polar residues" evidence="1">
    <location>
        <begin position="154"/>
        <end position="167"/>
    </location>
</feature>
<dbReference type="OrthoDB" id="10635078at2759"/>
<dbReference type="RefSeq" id="XP_015653159.1">
    <property type="nucleotide sequence ID" value="XM_015808268.1"/>
</dbReference>
<accession>A0A0M9FRR1</accession>
<dbReference type="RefSeq" id="XP_015653158.1">
    <property type="nucleotide sequence ID" value="XM_015808267.1"/>
</dbReference>
<keyword evidence="3" id="KW-1185">Reference proteome</keyword>
<reference evidence="2 3" key="1">
    <citation type="submission" date="2015-07" db="EMBL/GenBank/DDBJ databases">
        <title>High-quality genome of monoxenous trypanosomatid Leptomonas pyrrhocoris.</title>
        <authorList>
            <person name="Flegontov P."/>
            <person name="Butenko A."/>
            <person name="Firsov S."/>
            <person name="Vlcek C."/>
            <person name="Logacheva M.D."/>
            <person name="Field M."/>
            <person name="Filatov D."/>
            <person name="Flegontova O."/>
            <person name="Gerasimov E."/>
            <person name="Jackson A.P."/>
            <person name="Kelly S."/>
            <person name="Opperdoes F."/>
            <person name="O'Reilly A."/>
            <person name="Votypka J."/>
            <person name="Yurchenko V."/>
            <person name="Lukes J."/>
        </authorList>
    </citation>
    <scope>NUCLEOTIDE SEQUENCE [LARGE SCALE GENOMIC DNA]</scope>
    <source>
        <strain evidence="2">H10</strain>
    </source>
</reference>
<protein>
    <submittedName>
        <fullName evidence="2">Uncharacterized protein</fullName>
    </submittedName>
</protein>
<dbReference type="Proteomes" id="UP000037923">
    <property type="component" value="Unassembled WGS sequence"/>
</dbReference>
<evidence type="ECO:0000313" key="3">
    <source>
        <dbReference type="Proteomes" id="UP000037923"/>
    </source>
</evidence>
<evidence type="ECO:0000313" key="2">
    <source>
        <dbReference type="EMBL" id="KPA74720.1"/>
    </source>
</evidence>
<comment type="caution">
    <text evidence="2">The sequence shown here is derived from an EMBL/GenBank/DDBJ whole genome shotgun (WGS) entry which is preliminary data.</text>
</comment>
<feature type="compositionally biased region" description="Polar residues" evidence="1">
    <location>
        <begin position="246"/>
        <end position="263"/>
    </location>
</feature>
<feature type="compositionally biased region" description="Low complexity" evidence="1">
    <location>
        <begin position="35"/>
        <end position="45"/>
    </location>
</feature>
<dbReference type="GeneID" id="26909315"/>
<proteinExistence type="predicted"/>
<dbReference type="VEuPathDB" id="TriTrypDB:LpyrH10_28_0650"/>